<accession>A0A9K3NMZ9</accession>
<keyword evidence="1" id="KW-0472">Membrane</keyword>
<feature type="transmembrane region" description="Helical" evidence="1">
    <location>
        <begin position="66"/>
        <end position="89"/>
    </location>
</feature>
<protein>
    <submittedName>
        <fullName evidence="3">Uncharacterized protein</fullName>
    </submittedName>
</protein>
<proteinExistence type="predicted"/>
<keyword evidence="1" id="KW-1133">Transmembrane helix</keyword>
<reference evidence="3" key="1">
    <citation type="journal article" date="2017" name="Nature">
        <title>The sunflower genome provides insights into oil metabolism, flowering and Asterid evolution.</title>
        <authorList>
            <person name="Badouin H."/>
            <person name="Gouzy J."/>
            <person name="Grassa C.J."/>
            <person name="Murat F."/>
            <person name="Staton S.E."/>
            <person name="Cottret L."/>
            <person name="Lelandais-Briere C."/>
            <person name="Owens G.L."/>
            <person name="Carrere S."/>
            <person name="Mayjonade B."/>
            <person name="Legrand L."/>
            <person name="Gill N."/>
            <person name="Kane N.C."/>
            <person name="Bowers J.E."/>
            <person name="Hubner S."/>
            <person name="Bellec A."/>
            <person name="Berard A."/>
            <person name="Berges H."/>
            <person name="Blanchet N."/>
            <person name="Boniface M.C."/>
            <person name="Brunel D."/>
            <person name="Catrice O."/>
            <person name="Chaidir N."/>
            <person name="Claudel C."/>
            <person name="Donnadieu C."/>
            <person name="Faraut T."/>
            <person name="Fievet G."/>
            <person name="Helmstetter N."/>
            <person name="King M."/>
            <person name="Knapp S.J."/>
            <person name="Lai Z."/>
            <person name="Le Paslier M.C."/>
            <person name="Lippi Y."/>
            <person name="Lorenzon L."/>
            <person name="Mandel J.R."/>
            <person name="Marage G."/>
            <person name="Marchand G."/>
            <person name="Marquand E."/>
            <person name="Bret-Mestries E."/>
            <person name="Morien E."/>
            <person name="Nambeesan S."/>
            <person name="Nguyen T."/>
            <person name="Pegot-Espagnet P."/>
            <person name="Pouilly N."/>
            <person name="Raftis F."/>
            <person name="Sallet E."/>
            <person name="Schiex T."/>
            <person name="Thomas J."/>
            <person name="Vandecasteele C."/>
            <person name="Vares D."/>
            <person name="Vear F."/>
            <person name="Vautrin S."/>
            <person name="Crespi M."/>
            <person name="Mangin B."/>
            <person name="Burke J.M."/>
            <person name="Salse J."/>
            <person name="Munos S."/>
            <person name="Vincourt P."/>
            <person name="Rieseberg L.H."/>
            <person name="Langlade N.B."/>
        </authorList>
    </citation>
    <scope>NUCLEOTIDE SEQUENCE</scope>
    <source>
        <tissue evidence="3">Leaves</tissue>
    </source>
</reference>
<evidence type="ECO:0000313" key="3">
    <source>
        <dbReference type="EMBL" id="KAF5806286.1"/>
    </source>
</evidence>
<evidence type="ECO:0000256" key="2">
    <source>
        <dbReference type="SAM" id="SignalP"/>
    </source>
</evidence>
<evidence type="ECO:0000256" key="1">
    <source>
        <dbReference type="SAM" id="Phobius"/>
    </source>
</evidence>
<dbReference type="Proteomes" id="UP000215914">
    <property type="component" value="Unassembled WGS sequence"/>
</dbReference>
<feature type="signal peptide" evidence="2">
    <location>
        <begin position="1"/>
        <end position="20"/>
    </location>
</feature>
<dbReference type="EMBL" id="MNCJ02000320">
    <property type="protein sequence ID" value="KAF5806286.1"/>
    <property type="molecule type" value="Genomic_DNA"/>
</dbReference>
<organism evidence="3 4">
    <name type="scientific">Helianthus annuus</name>
    <name type="common">Common sunflower</name>
    <dbReference type="NCBI Taxonomy" id="4232"/>
    <lineage>
        <taxon>Eukaryota</taxon>
        <taxon>Viridiplantae</taxon>
        <taxon>Streptophyta</taxon>
        <taxon>Embryophyta</taxon>
        <taxon>Tracheophyta</taxon>
        <taxon>Spermatophyta</taxon>
        <taxon>Magnoliopsida</taxon>
        <taxon>eudicotyledons</taxon>
        <taxon>Gunneridae</taxon>
        <taxon>Pentapetalae</taxon>
        <taxon>asterids</taxon>
        <taxon>campanulids</taxon>
        <taxon>Asterales</taxon>
        <taxon>Asteraceae</taxon>
        <taxon>Asteroideae</taxon>
        <taxon>Heliantheae alliance</taxon>
        <taxon>Heliantheae</taxon>
        <taxon>Helianthus</taxon>
    </lineage>
</organism>
<feature type="transmembrane region" description="Helical" evidence="1">
    <location>
        <begin position="32"/>
        <end position="59"/>
    </location>
</feature>
<feature type="chain" id="PRO_5039932433" evidence="2">
    <location>
        <begin position="21"/>
        <end position="103"/>
    </location>
</feature>
<keyword evidence="2" id="KW-0732">Signal</keyword>
<sequence>MFLIFWIFWVLMMMFDDVLEDTDLSLVSFYKSVFVLICCWSLVSFYKAVFVLICCCLYFDFCDGFWFCFGFLIFLKMMFLIFWIFWVLMMKFDDVLEDNVINY</sequence>
<keyword evidence="1" id="KW-0812">Transmembrane</keyword>
<reference evidence="3" key="2">
    <citation type="submission" date="2020-06" db="EMBL/GenBank/DDBJ databases">
        <title>Helianthus annuus Genome sequencing and assembly Release 2.</title>
        <authorList>
            <person name="Gouzy J."/>
            <person name="Langlade N."/>
            <person name="Munos S."/>
        </authorList>
    </citation>
    <scope>NUCLEOTIDE SEQUENCE</scope>
    <source>
        <tissue evidence="3">Leaves</tissue>
    </source>
</reference>
<keyword evidence="4" id="KW-1185">Reference proteome</keyword>
<gene>
    <name evidence="3" type="ORF">HanXRQr2_Chr05g0219561</name>
</gene>
<name>A0A9K3NMZ9_HELAN</name>
<comment type="caution">
    <text evidence="3">The sequence shown here is derived from an EMBL/GenBank/DDBJ whole genome shotgun (WGS) entry which is preliminary data.</text>
</comment>
<dbReference type="AlphaFoldDB" id="A0A9K3NMZ9"/>
<evidence type="ECO:0000313" key="4">
    <source>
        <dbReference type="Proteomes" id="UP000215914"/>
    </source>
</evidence>
<dbReference type="Gramene" id="mRNA:HanXRQr2_Chr05g0219561">
    <property type="protein sequence ID" value="CDS:HanXRQr2_Chr05g0219561.1"/>
    <property type="gene ID" value="HanXRQr2_Chr05g0219561"/>
</dbReference>